<keyword evidence="4" id="KW-1185">Reference proteome</keyword>
<keyword evidence="1 3" id="KW-0808">Transferase</keyword>
<evidence type="ECO:0000256" key="1">
    <source>
        <dbReference type="ARBA" id="ARBA00022679"/>
    </source>
</evidence>
<dbReference type="PROSITE" id="PS51186">
    <property type="entry name" value="GNAT"/>
    <property type="match status" value="1"/>
</dbReference>
<dbReference type="RefSeq" id="WP_092322663.1">
    <property type="nucleotide sequence ID" value="NZ_FNFU01000005.1"/>
</dbReference>
<accession>A0A1G9BCE4</accession>
<dbReference type="GO" id="GO:0016747">
    <property type="term" value="F:acyltransferase activity, transferring groups other than amino-acyl groups"/>
    <property type="evidence" value="ECO:0007669"/>
    <property type="project" value="InterPro"/>
</dbReference>
<evidence type="ECO:0000313" key="3">
    <source>
        <dbReference type="EMBL" id="SDK37153.1"/>
    </source>
</evidence>
<name>A0A1G9BCE4_9MICO</name>
<dbReference type="Gene3D" id="3.40.630.30">
    <property type="match status" value="1"/>
</dbReference>
<dbReference type="OrthoDB" id="4936934at2"/>
<organism evidence="3 4">
    <name type="scientific">Cryobacterium psychrotolerans</name>
    <dbReference type="NCBI Taxonomy" id="386301"/>
    <lineage>
        <taxon>Bacteria</taxon>
        <taxon>Bacillati</taxon>
        <taxon>Actinomycetota</taxon>
        <taxon>Actinomycetes</taxon>
        <taxon>Micrococcales</taxon>
        <taxon>Microbacteriaceae</taxon>
        <taxon>Cryobacterium</taxon>
    </lineage>
</organism>
<dbReference type="SUPFAM" id="SSF55729">
    <property type="entry name" value="Acyl-CoA N-acyltransferases (Nat)"/>
    <property type="match status" value="1"/>
</dbReference>
<sequence length="155" mass="17365">MTEIVVREAEPFETEAVAGLRWRWVVERGGIPVTTREEFVDSLLAFAAEHERTHHRVVAVRNGIVVGMAWLAVLPRVPSPRATNRASGDVQCVYVVPEERNSNVGSKMMDAILDKARQLNLEHVTVHSSPEAIRLYERNGFTATSRLLFADFAGR</sequence>
<dbReference type="Proteomes" id="UP000198701">
    <property type="component" value="Unassembled WGS sequence"/>
</dbReference>
<proteinExistence type="predicted"/>
<gene>
    <name evidence="3" type="ORF">SAMN05216282_105134</name>
</gene>
<dbReference type="InterPro" id="IPR000182">
    <property type="entry name" value="GNAT_dom"/>
</dbReference>
<keyword evidence="2" id="KW-0012">Acyltransferase</keyword>
<dbReference type="InterPro" id="IPR016181">
    <property type="entry name" value="Acyl_CoA_acyltransferase"/>
</dbReference>
<dbReference type="Pfam" id="PF00583">
    <property type="entry name" value="Acetyltransf_1"/>
    <property type="match status" value="1"/>
</dbReference>
<protein>
    <submittedName>
        <fullName evidence="3">Acetyltransferase (GNAT) domain-containing protein</fullName>
    </submittedName>
</protein>
<dbReference type="PANTHER" id="PTHR43877">
    <property type="entry name" value="AMINOALKYLPHOSPHONATE N-ACETYLTRANSFERASE-RELATED-RELATED"/>
    <property type="match status" value="1"/>
</dbReference>
<dbReference type="InterPro" id="IPR050832">
    <property type="entry name" value="Bact_Acetyltransf"/>
</dbReference>
<dbReference type="AlphaFoldDB" id="A0A1G9BCE4"/>
<dbReference type="CDD" id="cd04301">
    <property type="entry name" value="NAT_SF"/>
    <property type="match status" value="1"/>
</dbReference>
<reference evidence="3 4" key="1">
    <citation type="submission" date="2016-10" db="EMBL/GenBank/DDBJ databases">
        <authorList>
            <person name="de Groot N.N."/>
        </authorList>
    </citation>
    <scope>NUCLEOTIDE SEQUENCE [LARGE SCALE GENOMIC DNA]</scope>
    <source>
        <strain evidence="3 4">CGMCC 1.5382</strain>
    </source>
</reference>
<evidence type="ECO:0000256" key="2">
    <source>
        <dbReference type="ARBA" id="ARBA00023315"/>
    </source>
</evidence>
<evidence type="ECO:0000313" key="4">
    <source>
        <dbReference type="Proteomes" id="UP000198701"/>
    </source>
</evidence>
<dbReference type="EMBL" id="FNFU01000005">
    <property type="protein sequence ID" value="SDK37153.1"/>
    <property type="molecule type" value="Genomic_DNA"/>
</dbReference>